<comment type="caution">
    <text evidence="1">The sequence shown here is derived from an EMBL/GenBank/DDBJ whole genome shotgun (WGS) entry which is preliminary data.</text>
</comment>
<dbReference type="Proteomes" id="UP000828390">
    <property type="component" value="Unassembled WGS sequence"/>
</dbReference>
<evidence type="ECO:0000313" key="2">
    <source>
        <dbReference type="Proteomes" id="UP000828390"/>
    </source>
</evidence>
<accession>A0A9D4MTQ4</accession>
<sequence length="99" mass="11432">MMKEIPSLYSSRNTPMRFTYGKAAELEEVYSRMFRNALMRFKLEVRLGRKSVHEIAPELRFIGNPLMMLGRKTPKEGNPLPPIKPILVQCILPDSVQVQ</sequence>
<name>A0A9D4MTQ4_DREPO</name>
<organism evidence="1 2">
    <name type="scientific">Dreissena polymorpha</name>
    <name type="common">Zebra mussel</name>
    <name type="synonym">Mytilus polymorpha</name>
    <dbReference type="NCBI Taxonomy" id="45954"/>
    <lineage>
        <taxon>Eukaryota</taxon>
        <taxon>Metazoa</taxon>
        <taxon>Spiralia</taxon>
        <taxon>Lophotrochozoa</taxon>
        <taxon>Mollusca</taxon>
        <taxon>Bivalvia</taxon>
        <taxon>Autobranchia</taxon>
        <taxon>Heteroconchia</taxon>
        <taxon>Euheterodonta</taxon>
        <taxon>Imparidentia</taxon>
        <taxon>Neoheterodontei</taxon>
        <taxon>Myida</taxon>
        <taxon>Dreissenoidea</taxon>
        <taxon>Dreissenidae</taxon>
        <taxon>Dreissena</taxon>
    </lineage>
</organism>
<reference evidence="1" key="1">
    <citation type="journal article" date="2019" name="bioRxiv">
        <title>The Genome of the Zebra Mussel, Dreissena polymorpha: A Resource for Invasive Species Research.</title>
        <authorList>
            <person name="McCartney M.A."/>
            <person name="Auch B."/>
            <person name="Kono T."/>
            <person name="Mallez S."/>
            <person name="Zhang Y."/>
            <person name="Obille A."/>
            <person name="Becker A."/>
            <person name="Abrahante J.E."/>
            <person name="Garbe J."/>
            <person name="Badalamenti J.P."/>
            <person name="Herman A."/>
            <person name="Mangelson H."/>
            <person name="Liachko I."/>
            <person name="Sullivan S."/>
            <person name="Sone E.D."/>
            <person name="Koren S."/>
            <person name="Silverstein K.A.T."/>
            <person name="Beckman K.B."/>
            <person name="Gohl D.M."/>
        </authorList>
    </citation>
    <scope>NUCLEOTIDE SEQUENCE</scope>
    <source>
        <strain evidence="1">Duluth1</strain>
        <tissue evidence="1">Whole animal</tissue>
    </source>
</reference>
<proteinExistence type="predicted"/>
<dbReference type="EMBL" id="JAIWYP010000001">
    <property type="protein sequence ID" value="KAH3882293.1"/>
    <property type="molecule type" value="Genomic_DNA"/>
</dbReference>
<protein>
    <submittedName>
        <fullName evidence="1">Uncharacterized protein</fullName>
    </submittedName>
</protein>
<evidence type="ECO:0000313" key="1">
    <source>
        <dbReference type="EMBL" id="KAH3882293.1"/>
    </source>
</evidence>
<reference evidence="1" key="2">
    <citation type="submission" date="2020-11" db="EMBL/GenBank/DDBJ databases">
        <authorList>
            <person name="McCartney M.A."/>
            <person name="Auch B."/>
            <person name="Kono T."/>
            <person name="Mallez S."/>
            <person name="Becker A."/>
            <person name="Gohl D.M."/>
            <person name="Silverstein K.A.T."/>
            <person name="Koren S."/>
            <person name="Bechman K.B."/>
            <person name="Herman A."/>
            <person name="Abrahante J.E."/>
            <person name="Garbe J."/>
        </authorList>
    </citation>
    <scope>NUCLEOTIDE SEQUENCE</scope>
    <source>
        <strain evidence="1">Duluth1</strain>
        <tissue evidence="1">Whole animal</tissue>
    </source>
</reference>
<keyword evidence="2" id="KW-1185">Reference proteome</keyword>
<dbReference type="AlphaFoldDB" id="A0A9D4MTQ4"/>
<gene>
    <name evidence="1" type="ORF">DPMN_006227</name>
</gene>